<gene>
    <name evidence="4" type="ORF">I2456_13300</name>
    <name evidence="3" type="ORF">MKUB_25420</name>
</gene>
<proteinExistence type="predicted"/>
<dbReference type="Pfam" id="PF05305">
    <property type="entry name" value="DUF732"/>
    <property type="match status" value="1"/>
</dbReference>
<accession>A0AAX1JIF9</accession>
<protein>
    <submittedName>
        <fullName evidence="4">DUF732 domain-containing protein</fullName>
    </submittedName>
</protein>
<dbReference type="AlphaFoldDB" id="A0AAX1JIF9"/>
<feature type="domain" description="DUF732" evidence="2">
    <location>
        <begin position="28"/>
        <end position="99"/>
    </location>
</feature>
<dbReference type="KEGG" id="mku:I2456_13300"/>
<dbReference type="EMBL" id="CP065047">
    <property type="protein sequence ID" value="QPI40312.1"/>
    <property type="molecule type" value="Genomic_DNA"/>
</dbReference>
<dbReference type="RefSeq" id="WP_085074310.1">
    <property type="nucleotide sequence ID" value="NZ_BLKU01000003.1"/>
</dbReference>
<dbReference type="Proteomes" id="UP000465306">
    <property type="component" value="Unassembled WGS sequence"/>
</dbReference>
<evidence type="ECO:0000313" key="4">
    <source>
        <dbReference type="EMBL" id="QPI40312.1"/>
    </source>
</evidence>
<evidence type="ECO:0000313" key="3">
    <source>
        <dbReference type="EMBL" id="GFG65052.1"/>
    </source>
</evidence>
<reference evidence="4" key="3">
    <citation type="submission" date="2020-11" db="EMBL/GenBank/DDBJ databases">
        <title>Intraspecies plasmid and genomic variation of Mycobacterium kubicae revealed by the complete genome sequences of two clinical isolates.</title>
        <authorList>
            <person name="Hendrix J.R."/>
            <person name="Epperson L.E."/>
            <person name="Honda J.R."/>
            <person name="Strong M."/>
        </authorList>
    </citation>
    <scope>NUCLEOTIDE SEQUENCE</scope>
    <source>
        <strain evidence="4">JCM 13573</strain>
    </source>
</reference>
<name>A0AAX1JIF9_9MYCO</name>
<dbReference type="Proteomes" id="UP000663583">
    <property type="component" value="Chromosome"/>
</dbReference>
<keyword evidence="1" id="KW-0732">Signal</keyword>
<dbReference type="EMBL" id="BLKU01000003">
    <property type="protein sequence ID" value="GFG65052.1"/>
    <property type="molecule type" value="Genomic_DNA"/>
</dbReference>
<keyword evidence="5" id="KW-1185">Reference proteome</keyword>
<reference evidence="3 5" key="1">
    <citation type="journal article" date="2019" name="Emerg. Microbes Infect.">
        <title>Comprehensive subspecies identification of 175 nontuberculous mycobacteria species based on 7547 genomic profiles.</title>
        <authorList>
            <person name="Matsumoto Y."/>
            <person name="Kinjo T."/>
            <person name="Motooka D."/>
            <person name="Nabeya D."/>
            <person name="Jung N."/>
            <person name="Uechi K."/>
            <person name="Horii T."/>
            <person name="Iida T."/>
            <person name="Fujita J."/>
            <person name="Nakamura S."/>
        </authorList>
    </citation>
    <scope>NUCLEOTIDE SEQUENCE [LARGE SCALE GENOMIC DNA]</scope>
    <source>
        <strain evidence="3 5">JCM 13573</strain>
    </source>
</reference>
<evidence type="ECO:0000259" key="2">
    <source>
        <dbReference type="Pfam" id="PF05305"/>
    </source>
</evidence>
<organism evidence="4 6">
    <name type="scientific">Mycobacterium kubicae</name>
    <dbReference type="NCBI Taxonomy" id="120959"/>
    <lineage>
        <taxon>Bacteria</taxon>
        <taxon>Bacillati</taxon>
        <taxon>Actinomycetota</taxon>
        <taxon>Actinomycetes</taxon>
        <taxon>Mycobacteriales</taxon>
        <taxon>Mycobacteriaceae</taxon>
        <taxon>Mycobacterium</taxon>
        <taxon>Mycobacterium simiae complex</taxon>
    </lineage>
</organism>
<dbReference type="InterPro" id="IPR007969">
    <property type="entry name" value="DUF732"/>
</dbReference>
<sequence length="106" mass="10648">MLRLLLAPVGVLAVIGLAVPANGEPQGDDAAFLAALDNAGIVYNSPGQAIASAKAVCGLMSKGETGLQVVNDIKDQNPGMTLDAAAKFAAVASNTYCPEHLTPKGS</sequence>
<reference evidence="3" key="2">
    <citation type="submission" date="2020-02" db="EMBL/GenBank/DDBJ databases">
        <authorList>
            <person name="Matsumoto Y."/>
            <person name="Kinjo T."/>
            <person name="Motooka D."/>
            <person name="Nabeya D."/>
            <person name="Jung N."/>
            <person name="Uechi K."/>
            <person name="Horii T."/>
            <person name="Iida T."/>
            <person name="Fujita J."/>
            <person name="Nakamura S."/>
        </authorList>
    </citation>
    <scope>NUCLEOTIDE SEQUENCE</scope>
    <source>
        <strain evidence="3">JCM 13573</strain>
    </source>
</reference>
<feature type="signal peptide" evidence="1">
    <location>
        <begin position="1"/>
        <end position="23"/>
    </location>
</feature>
<evidence type="ECO:0000313" key="6">
    <source>
        <dbReference type="Proteomes" id="UP000663583"/>
    </source>
</evidence>
<evidence type="ECO:0000313" key="5">
    <source>
        <dbReference type="Proteomes" id="UP000465306"/>
    </source>
</evidence>
<evidence type="ECO:0000256" key="1">
    <source>
        <dbReference type="SAM" id="SignalP"/>
    </source>
</evidence>
<feature type="chain" id="PRO_5043937161" evidence="1">
    <location>
        <begin position="24"/>
        <end position="106"/>
    </location>
</feature>